<dbReference type="InterPro" id="IPR052039">
    <property type="entry name" value="Caspase-related_regulators"/>
</dbReference>
<dbReference type="Gene3D" id="3.40.50.1460">
    <property type="match status" value="1"/>
</dbReference>
<reference evidence="3" key="1">
    <citation type="submission" date="2023-07" db="EMBL/GenBank/DDBJ databases">
        <title>Genome sequencing of Purple Non-Sulfur Bacteria from various extreme environments.</title>
        <authorList>
            <person name="Mayer M."/>
        </authorList>
    </citation>
    <scope>NUCLEOTIDE SEQUENCE [LARGE SCALE GENOMIC DNA]</scope>
    <source>
        <strain evidence="3">DSM 17935</strain>
    </source>
</reference>
<feature type="domain" description="Peptidase C14 caspase" evidence="1">
    <location>
        <begin position="27"/>
        <end position="224"/>
    </location>
</feature>
<gene>
    <name evidence="2" type="ORF">M2319_001027</name>
</gene>
<dbReference type="Proteomes" id="UP001209755">
    <property type="component" value="Unassembled WGS sequence"/>
</dbReference>
<evidence type="ECO:0000313" key="2">
    <source>
        <dbReference type="EMBL" id="MCW2306708.1"/>
    </source>
</evidence>
<protein>
    <recommendedName>
        <fullName evidence="1">Peptidase C14 caspase domain-containing protein</fullName>
    </recommendedName>
</protein>
<dbReference type="PANTHER" id="PTHR22576:SF37">
    <property type="entry name" value="MUCOSA-ASSOCIATED LYMPHOID TISSUE LYMPHOMA TRANSLOCATION PROTEIN 1"/>
    <property type="match status" value="1"/>
</dbReference>
<keyword evidence="3" id="KW-1185">Reference proteome</keyword>
<dbReference type="SUPFAM" id="SSF52129">
    <property type="entry name" value="Caspase-like"/>
    <property type="match status" value="1"/>
</dbReference>
<dbReference type="InterPro" id="IPR029030">
    <property type="entry name" value="Caspase-like_dom_sf"/>
</dbReference>
<sequence>MSALTLFGSFTTRHLHAQSTFDISKMRRAAVVIGIDSYRHLPHLKAAVSGAVKMAAFLRGEGFDTRLFTDSGGPVRGSDIFDAVAGFVDDSAGLDQLVIYFSGHGFLSGTTEIWMLSNAPYDTAEAVSVLESAELAYQSNIPNVVIISDACRSLASDLGTSQVTGRKIFPAGRTPDRRTDVDIFFGTRPGASSYELSVSESVQQHEGIYTAAFLKAFTQPTDDMVYRFDNGVTVIPNRKMRDFLFREVSERAQDHAINLKQYPEARITSDIPTFVGQLHSLSGTAGPTPAKPEPADVAVPDAIQKAVQGILTGTSGAQEVFAVPGDVSPATRIAGELVFQAIDFQKRDVELEDTGFAVYGARVAQVGAWRIDTGRSPEDSDADIWRAYMPDGQRAAHVAVLFEDGRGTVLPVLQGFGTHVTVEPQGVVDMRFNPAQSNFLFIDYLDALDRLAFLRGFAAEATRQGALVFEGSREEREAAARSFAERVRMGKGYDPTLGIYAAYAYATAFMEDGVRSVHDSMLETLGAELFDVALLAGRLGPDGRAQSGRPVVPPVPLMRQGWEYLRVRGVETTRIMATARTALLNSLWTTYDGEAAKLVTDLVASTPSGGLPQ</sequence>
<dbReference type="PANTHER" id="PTHR22576">
    <property type="entry name" value="MUCOSA ASSOCIATED LYMPHOID TISSUE LYMPHOMA TRANSLOCATION PROTEIN 1/PARACASPASE"/>
    <property type="match status" value="1"/>
</dbReference>
<name>A0ABT3H8K0_9HYPH</name>
<accession>A0ABT3H8K0</accession>
<evidence type="ECO:0000259" key="1">
    <source>
        <dbReference type="Pfam" id="PF00656"/>
    </source>
</evidence>
<dbReference type="EMBL" id="JAOQNS010000002">
    <property type="protein sequence ID" value="MCW2306708.1"/>
    <property type="molecule type" value="Genomic_DNA"/>
</dbReference>
<dbReference type="InterPro" id="IPR011600">
    <property type="entry name" value="Pept_C14_caspase"/>
</dbReference>
<dbReference type="Pfam" id="PF00656">
    <property type="entry name" value="Peptidase_C14"/>
    <property type="match status" value="1"/>
</dbReference>
<proteinExistence type="predicted"/>
<comment type="caution">
    <text evidence="2">The sequence shown here is derived from an EMBL/GenBank/DDBJ whole genome shotgun (WGS) entry which is preliminary data.</text>
</comment>
<organism evidence="2 3">
    <name type="scientific">Rhodobium gokarnense</name>
    <dbReference type="NCBI Taxonomy" id="364296"/>
    <lineage>
        <taxon>Bacteria</taxon>
        <taxon>Pseudomonadati</taxon>
        <taxon>Pseudomonadota</taxon>
        <taxon>Alphaproteobacteria</taxon>
        <taxon>Hyphomicrobiales</taxon>
        <taxon>Rhodobiaceae</taxon>
        <taxon>Rhodobium</taxon>
    </lineage>
</organism>
<evidence type="ECO:0000313" key="3">
    <source>
        <dbReference type="Proteomes" id="UP001209755"/>
    </source>
</evidence>
<dbReference type="RefSeq" id="WP_264600366.1">
    <property type="nucleotide sequence ID" value="NZ_JAOQNS010000002.1"/>
</dbReference>